<gene>
    <name evidence="1" type="ORF">MILVUS5_LOCUS9790</name>
</gene>
<dbReference type="Proteomes" id="UP001177021">
    <property type="component" value="Unassembled WGS sequence"/>
</dbReference>
<evidence type="ECO:0000313" key="1">
    <source>
        <dbReference type="EMBL" id="CAJ2639833.1"/>
    </source>
</evidence>
<reference evidence="1" key="1">
    <citation type="submission" date="2023-10" db="EMBL/GenBank/DDBJ databases">
        <authorList>
            <person name="Rodriguez Cubillos JULIANA M."/>
            <person name="De Vega J."/>
        </authorList>
    </citation>
    <scope>NUCLEOTIDE SEQUENCE</scope>
</reference>
<proteinExistence type="predicted"/>
<accession>A0ACB0J817</accession>
<name>A0ACB0J817_TRIPR</name>
<sequence>MAQIVKLVNVIIIFLSLFLVARNVEGIRRRKKCYNDFDCPRTMCPSYLLVKCIVYNCKCCVIGTYED</sequence>
<protein>
    <submittedName>
        <fullName evidence="1">Uncharacterized protein</fullName>
    </submittedName>
</protein>
<organism evidence="1 2">
    <name type="scientific">Trifolium pratense</name>
    <name type="common">Red clover</name>
    <dbReference type="NCBI Taxonomy" id="57577"/>
    <lineage>
        <taxon>Eukaryota</taxon>
        <taxon>Viridiplantae</taxon>
        <taxon>Streptophyta</taxon>
        <taxon>Embryophyta</taxon>
        <taxon>Tracheophyta</taxon>
        <taxon>Spermatophyta</taxon>
        <taxon>Magnoliopsida</taxon>
        <taxon>eudicotyledons</taxon>
        <taxon>Gunneridae</taxon>
        <taxon>Pentapetalae</taxon>
        <taxon>rosids</taxon>
        <taxon>fabids</taxon>
        <taxon>Fabales</taxon>
        <taxon>Fabaceae</taxon>
        <taxon>Papilionoideae</taxon>
        <taxon>50 kb inversion clade</taxon>
        <taxon>NPAAA clade</taxon>
        <taxon>Hologalegina</taxon>
        <taxon>IRL clade</taxon>
        <taxon>Trifolieae</taxon>
        <taxon>Trifolium</taxon>
    </lineage>
</organism>
<dbReference type="EMBL" id="CASHSV030000024">
    <property type="protein sequence ID" value="CAJ2639833.1"/>
    <property type="molecule type" value="Genomic_DNA"/>
</dbReference>
<comment type="caution">
    <text evidence="1">The sequence shown here is derived from an EMBL/GenBank/DDBJ whole genome shotgun (WGS) entry which is preliminary data.</text>
</comment>
<evidence type="ECO:0000313" key="2">
    <source>
        <dbReference type="Proteomes" id="UP001177021"/>
    </source>
</evidence>
<keyword evidence="2" id="KW-1185">Reference proteome</keyword>